<dbReference type="EMBL" id="BQMJ01000017">
    <property type="protein sequence ID" value="GJQ10644.1"/>
    <property type="molecule type" value="Genomic_DNA"/>
</dbReference>
<dbReference type="AlphaFoldDB" id="A0A9C7UP80"/>
<comment type="caution">
    <text evidence="2">The sequence shown here is derived from an EMBL/GenBank/DDBJ whole genome shotgun (WGS) entry which is preliminary data.</text>
</comment>
<reference evidence="2" key="2">
    <citation type="submission" date="2022-01" db="EMBL/GenBank/DDBJ databases">
        <authorList>
            <person name="Hirooka S."/>
            <person name="Miyagishima S.Y."/>
        </authorList>
    </citation>
    <scope>NUCLEOTIDE SEQUENCE</scope>
    <source>
        <strain evidence="2">NBRC 102759</strain>
    </source>
</reference>
<gene>
    <name evidence="2" type="ORF">GpartN1_g2435.t1</name>
</gene>
<proteinExistence type="predicted"/>
<feature type="compositionally biased region" description="Polar residues" evidence="1">
    <location>
        <begin position="133"/>
        <end position="146"/>
    </location>
</feature>
<name>A0A9C7UP80_9RHOD</name>
<reference evidence="2" key="1">
    <citation type="journal article" date="2022" name="Proc. Natl. Acad. Sci. U.S.A.">
        <title>Life cycle and functional genomics of the unicellular red alga Galdieria for elucidating algal and plant evolution and industrial use.</title>
        <authorList>
            <person name="Hirooka S."/>
            <person name="Itabashi T."/>
            <person name="Ichinose T.M."/>
            <person name="Onuma R."/>
            <person name="Fujiwara T."/>
            <person name="Yamashita S."/>
            <person name="Jong L.W."/>
            <person name="Tomita R."/>
            <person name="Iwane A.H."/>
            <person name="Miyagishima S.Y."/>
        </authorList>
    </citation>
    <scope>NUCLEOTIDE SEQUENCE</scope>
    <source>
        <strain evidence="2">NBRC 102759</strain>
    </source>
</reference>
<sequence>MSFYPSSLVASLDAVEESSDGLVTGKFGSSVPFSIREISGDSPVGKQKRGGYLSQSLKPDIFRRDLTRTSLYVAEDPRGSRTLTKPPLSKLSILSAGEVTEGEISFTSSSLSESQTTMHGFGEMDEQEVFEFSSRSHLTRESQVTSVRYGRGRSPSRNSFDTPRENSSERDEEEEESIFVPPHLLVQRDTQSLFERPCSKRMINWT</sequence>
<feature type="region of interest" description="Disordered" evidence="1">
    <location>
        <begin position="132"/>
        <end position="182"/>
    </location>
</feature>
<protein>
    <submittedName>
        <fullName evidence="2">Uncharacterized protein</fullName>
    </submittedName>
</protein>
<evidence type="ECO:0000256" key="1">
    <source>
        <dbReference type="SAM" id="MobiDB-lite"/>
    </source>
</evidence>
<organism evidence="2 3">
    <name type="scientific">Galdieria partita</name>
    <dbReference type="NCBI Taxonomy" id="83374"/>
    <lineage>
        <taxon>Eukaryota</taxon>
        <taxon>Rhodophyta</taxon>
        <taxon>Bangiophyceae</taxon>
        <taxon>Galdieriales</taxon>
        <taxon>Galdieriaceae</taxon>
        <taxon>Galdieria</taxon>
    </lineage>
</organism>
<dbReference type="Proteomes" id="UP001061958">
    <property type="component" value="Unassembled WGS sequence"/>
</dbReference>
<evidence type="ECO:0000313" key="2">
    <source>
        <dbReference type="EMBL" id="GJQ10644.1"/>
    </source>
</evidence>
<keyword evidence="3" id="KW-1185">Reference proteome</keyword>
<dbReference type="OrthoDB" id="10352685at2759"/>
<accession>A0A9C7UP80</accession>
<evidence type="ECO:0000313" key="3">
    <source>
        <dbReference type="Proteomes" id="UP001061958"/>
    </source>
</evidence>